<evidence type="ECO:0000313" key="2">
    <source>
        <dbReference type="EMBL" id="TDE25140.1"/>
    </source>
</evidence>
<keyword evidence="3" id="KW-1185">Reference proteome</keyword>
<feature type="signal peptide" evidence="1">
    <location>
        <begin position="1"/>
        <end position="18"/>
    </location>
</feature>
<sequence>MTALATVTAGYLSSPAVAATAGGQVTLFSGSSDVENVSYKQCEPPAQHQSRLADVVSFDNRPSAGCHVVLVNLQGGTFALCHGRGSVPAAFRQSPTVQIKPGSSNICLDDPGV</sequence>
<evidence type="ECO:0000313" key="3">
    <source>
        <dbReference type="Proteomes" id="UP000295136"/>
    </source>
</evidence>
<proteinExistence type="predicted"/>
<feature type="chain" id="PRO_5020515956" evidence="1">
    <location>
        <begin position="19"/>
        <end position="113"/>
    </location>
</feature>
<protein>
    <submittedName>
        <fullName evidence="2">Uncharacterized protein</fullName>
    </submittedName>
</protein>
<dbReference type="Proteomes" id="UP000295136">
    <property type="component" value="Unassembled WGS sequence"/>
</dbReference>
<gene>
    <name evidence="2" type="ORF">E1295_44945</name>
</gene>
<evidence type="ECO:0000256" key="1">
    <source>
        <dbReference type="SAM" id="SignalP"/>
    </source>
</evidence>
<reference evidence="2 3" key="1">
    <citation type="submission" date="2019-03" db="EMBL/GenBank/DDBJ databases">
        <title>Draft genome sequences of novel Actinobacteria.</title>
        <authorList>
            <person name="Sahin N."/>
            <person name="Ay H."/>
            <person name="Saygin H."/>
        </authorList>
    </citation>
    <scope>NUCLEOTIDE SEQUENCE [LARGE SCALE GENOMIC DNA]</scope>
    <source>
        <strain evidence="2 3">6K102</strain>
    </source>
</reference>
<accession>A0A4R5E5M7</accession>
<dbReference type="AlphaFoldDB" id="A0A4R5E5M7"/>
<dbReference type="EMBL" id="SMLD01000249">
    <property type="protein sequence ID" value="TDE25140.1"/>
    <property type="molecule type" value="Genomic_DNA"/>
</dbReference>
<comment type="caution">
    <text evidence="2">The sequence shown here is derived from an EMBL/GenBank/DDBJ whole genome shotgun (WGS) entry which is preliminary data.</text>
</comment>
<organism evidence="2 3">
    <name type="scientific">Nonomuraea mesophila</name>
    <dbReference type="NCBI Taxonomy" id="2530382"/>
    <lineage>
        <taxon>Bacteria</taxon>
        <taxon>Bacillati</taxon>
        <taxon>Actinomycetota</taxon>
        <taxon>Actinomycetes</taxon>
        <taxon>Streptosporangiales</taxon>
        <taxon>Streptosporangiaceae</taxon>
        <taxon>Nonomuraea</taxon>
    </lineage>
</organism>
<name>A0A4R5E5M7_9ACTN</name>
<keyword evidence="1" id="KW-0732">Signal</keyword>